<dbReference type="Proteomes" id="UP000265742">
    <property type="component" value="Unassembled WGS sequence"/>
</dbReference>
<evidence type="ECO:0000313" key="1">
    <source>
        <dbReference type="EMBL" id="RIX28405.1"/>
    </source>
</evidence>
<reference evidence="2" key="1">
    <citation type="submission" date="2018-09" db="EMBL/GenBank/DDBJ databases">
        <authorList>
            <person name="Kim I."/>
        </authorList>
    </citation>
    <scope>NUCLEOTIDE SEQUENCE [LARGE SCALE GENOMIC DNA]</scope>
    <source>
        <strain evidence="2">DD4a</strain>
    </source>
</reference>
<keyword evidence="2" id="KW-1185">Reference proteome</keyword>
<accession>A0A3A1U0F4</accession>
<comment type="caution">
    <text evidence="1">The sequence shown here is derived from an EMBL/GenBank/DDBJ whole genome shotgun (WGS) entry which is preliminary data.</text>
</comment>
<gene>
    <name evidence="1" type="ORF">D1781_13305</name>
</gene>
<sequence length="80" mass="8526">MAPRARCTKSAAAFTRPCAHEVCARTGTYGGFKSTCVACATLSLSERKSPLDSRTVIAPPLAILKREDAMLAHSLCRSLT</sequence>
<name>A0A3A1U0F4_9MICO</name>
<proteinExistence type="predicted"/>
<organism evidence="1 2">
    <name type="scientific">Amnibacterium setariae</name>
    <dbReference type="NCBI Taxonomy" id="2306585"/>
    <lineage>
        <taxon>Bacteria</taxon>
        <taxon>Bacillati</taxon>
        <taxon>Actinomycetota</taxon>
        <taxon>Actinomycetes</taxon>
        <taxon>Micrococcales</taxon>
        <taxon>Microbacteriaceae</taxon>
        <taxon>Amnibacterium</taxon>
    </lineage>
</organism>
<protein>
    <submittedName>
        <fullName evidence="1">Uncharacterized protein</fullName>
    </submittedName>
</protein>
<dbReference type="AlphaFoldDB" id="A0A3A1U0F4"/>
<evidence type="ECO:0000313" key="2">
    <source>
        <dbReference type="Proteomes" id="UP000265742"/>
    </source>
</evidence>
<dbReference type="EMBL" id="QXTG01000002">
    <property type="protein sequence ID" value="RIX28405.1"/>
    <property type="molecule type" value="Genomic_DNA"/>
</dbReference>